<dbReference type="GO" id="GO:0003677">
    <property type="term" value="F:DNA binding"/>
    <property type="evidence" value="ECO:0007669"/>
    <property type="project" value="InterPro"/>
</dbReference>
<feature type="domain" description="HTH cro/C1-type" evidence="1">
    <location>
        <begin position="14"/>
        <end position="73"/>
    </location>
</feature>
<dbReference type="InterPro" id="IPR010982">
    <property type="entry name" value="Lambda_DNA-bd_dom_sf"/>
</dbReference>
<dbReference type="CDD" id="cd00093">
    <property type="entry name" value="HTH_XRE"/>
    <property type="match status" value="1"/>
</dbReference>
<dbReference type="AlphaFoldDB" id="A0A3E3K011"/>
<reference evidence="2 3" key="1">
    <citation type="submission" date="2018-08" db="EMBL/GenBank/DDBJ databases">
        <title>A genome reference for cultivated species of the human gut microbiota.</title>
        <authorList>
            <person name="Zou Y."/>
            <person name="Xue W."/>
            <person name="Luo G."/>
        </authorList>
    </citation>
    <scope>NUCLEOTIDE SEQUENCE [LARGE SCALE GENOMIC DNA]</scope>
    <source>
        <strain evidence="2 3">AF37-2AT</strain>
    </source>
</reference>
<protein>
    <submittedName>
        <fullName evidence="2">XRE family transcriptional regulator</fullName>
    </submittedName>
</protein>
<organism evidence="2 3">
    <name type="scientific">Sellimonas intestinalis</name>
    <dbReference type="NCBI Taxonomy" id="1653434"/>
    <lineage>
        <taxon>Bacteria</taxon>
        <taxon>Bacillati</taxon>
        <taxon>Bacillota</taxon>
        <taxon>Clostridia</taxon>
        <taxon>Lachnospirales</taxon>
        <taxon>Lachnospiraceae</taxon>
        <taxon>Sellimonas</taxon>
    </lineage>
</organism>
<evidence type="ECO:0000259" key="1">
    <source>
        <dbReference type="PROSITE" id="PS50943"/>
    </source>
</evidence>
<name>A0A3E3K011_9FIRM</name>
<proteinExistence type="predicted"/>
<comment type="caution">
    <text evidence="2">The sequence shown here is derived from an EMBL/GenBank/DDBJ whole genome shotgun (WGS) entry which is preliminary data.</text>
</comment>
<dbReference type="SUPFAM" id="SSF47413">
    <property type="entry name" value="lambda repressor-like DNA-binding domains"/>
    <property type="match status" value="1"/>
</dbReference>
<dbReference type="Proteomes" id="UP000261080">
    <property type="component" value="Unassembled WGS sequence"/>
</dbReference>
<evidence type="ECO:0000313" key="3">
    <source>
        <dbReference type="Proteomes" id="UP000261080"/>
    </source>
</evidence>
<dbReference type="GeneID" id="97194496"/>
<evidence type="ECO:0000313" key="2">
    <source>
        <dbReference type="EMBL" id="RGE85487.1"/>
    </source>
</evidence>
<dbReference type="RefSeq" id="WP_051411961.1">
    <property type="nucleotide sequence ID" value="NZ_CATZPC010000008.1"/>
</dbReference>
<dbReference type="Gene3D" id="1.10.260.40">
    <property type="entry name" value="lambda repressor-like DNA-binding domains"/>
    <property type="match status" value="1"/>
</dbReference>
<dbReference type="EMBL" id="QVLX01000008">
    <property type="protein sequence ID" value="RGE85487.1"/>
    <property type="molecule type" value="Genomic_DNA"/>
</dbReference>
<dbReference type="OrthoDB" id="199610at2"/>
<dbReference type="InterPro" id="IPR001387">
    <property type="entry name" value="Cro/C1-type_HTH"/>
</dbReference>
<sequence length="76" mass="8758">MQWVIRDVSLGSNIQNIRLRSGLTQDQLIAKMQIKGSNMSRSTLANIEAGRRNIKVYDLKLIKEILDVPYECFFES</sequence>
<keyword evidence="3" id="KW-1185">Reference proteome</keyword>
<dbReference type="PROSITE" id="PS50943">
    <property type="entry name" value="HTH_CROC1"/>
    <property type="match status" value="1"/>
</dbReference>
<accession>A0A3E3K011</accession>
<gene>
    <name evidence="2" type="ORF">DW016_13340</name>
</gene>
<dbReference type="Pfam" id="PF01381">
    <property type="entry name" value="HTH_3"/>
    <property type="match status" value="1"/>
</dbReference>